<dbReference type="EMBL" id="OU896709">
    <property type="protein sequence ID" value="CAH1160298.1"/>
    <property type="molecule type" value="Genomic_DNA"/>
</dbReference>
<protein>
    <submittedName>
        <fullName evidence="1">Uncharacterized protein</fullName>
    </submittedName>
</protein>
<evidence type="ECO:0000313" key="1">
    <source>
        <dbReference type="EMBL" id="CAH1160298.1"/>
    </source>
</evidence>
<organism evidence="1 2">
    <name type="scientific">Phaedon cochleariae</name>
    <name type="common">Mustard beetle</name>
    <dbReference type="NCBI Taxonomy" id="80249"/>
    <lineage>
        <taxon>Eukaryota</taxon>
        <taxon>Metazoa</taxon>
        <taxon>Ecdysozoa</taxon>
        <taxon>Arthropoda</taxon>
        <taxon>Hexapoda</taxon>
        <taxon>Insecta</taxon>
        <taxon>Pterygota</taxon>
        <taxon>Neoptera</taxon>
        <taxon>Endopterygota</taxon>
        <taxon>Coleoptera</taxon>
        <taxon>Polyphaga</taxon>
        <taxon>Cucujiformia</taxon>
        <taxon>Chrysomeloidea</taxon>
        <taxon>Chrysomelidae</taxon>
        <taxon>Chrysomelinae</taxon>
        <taxon>Chrysomelini</taxon>
        <taxon>Phaedon</taxon>
    </lineage>
</organism>
<dbReference type="AlphaFoldDB" id="A0A9P0GU22"/>
<evidence type="ECO:0000313" key="2">
    <source>
        <dbReference type="Proteomes" id="UP001153737"/>
    </source>
</evidence>
<keyword evidence="2" id="KW-1185">Reference proteome</keyword>
<reference evidence="1" key="1">
    <citation type="submission" date="2022-01" db="EMBL/GenBank/DDBJ databases">
        <authorList>
            <person name="King R."/>
        </authorList>
    </citation>
    <scope>NUCLEOTIDE SEQUENCE</scope>
</reference>
<sequence>MKQYTNKSMTLQIECVMQTSIHQIHKNMAKTKHISPYSKGDNTEKIEKYCITVAHVILGPVLIAAGPSQEAISVSRQDSRLKAAELKDHKSNEGSALLLLGSISPK</sequence>
<gene>
    <name evidence="1" type="ORF">PHAECO_LOCUS7464</name>
</gene>
<dbReference type="Proteomes" id="UP001153737">
    <property type="component" value="Chromosome 3"/>
</dbReference>
<reference evidence="1" key="2">
    <citation type="submission" date="2022-10" db="EMBL/GenBank/DDBJ databases">
        <authorList>
            <consortium name="ENA_rothamsted_submissions"/>
            <consortium name="culmorum"/>
            <person name="King R."/>
        </authorList>
    </citation>
    <scope>NUCLEOTIDE SEQUENCE</scope>
</reference>
<proteinExistence type="predicted"/>
<name>A0A9P0GU22_PHACE</name>
<accession>A0A9P0GU22</accession>